<comment type="caution">
    <text evidence="8">Lacks conserved residue(s) required for the propagation of feature annotation.</text>
</comment>
<feature type="binding site" evidence="9">
    <location>
        <position position="62"/>
    </location>
    <ligand>
        <name>Zn(2+)</name>
        <dbReference type="ChEBI" id="CHEBI:29105"/>
        <note>catalytic</note>
    </ligand>
</feature>
<dbReference type="PRINTS" id="PR00480">
    <property type="entry name" value="ASTACIN"/>
</dbReference>
<dbReference type="SUPFAM" id="SSF55486">
    <property type="entry name" value="Metalloproteases ('zincins'), catalytic domain"/>
    <property type="match status" value="1"/>
</dbReference>
<evidence type="ECO:0000313" key="14">
    <source>
        <dbReference type="Proteomes" id="UP000826195"/>
    </source>
</evidence>
<feature type="domain" description="CUB" evidence="11">
    <location>
        <begin position="150"/>
        <end position="262"/>
    </location>
</feature>
<evidence type="ECO:0000256" key="5">
    <source>
        <dbReference type="ARBA" id="ARBA00022833"/>
    </source>
</evidence>
<dbReference type="InterPro" id="IPR000859">
    <property type="entry name" value="CUB_dom"/>
</dbReference>
<dbReference type="InterPro" id="IPR024079">
    <property type="entry name" value="MetalloPept_cat_dom_sf"/>
</dbReference>
<feature type="binding site" evidence="9">
    <location>
        <position position="66"/>
    </location>
    <ligand>
        <name>Zn(2+)</name>
        <dbReference type="ChEBI" id="CHEBI:29105"/>
        <note>catalytic</note>
    </ligand>
</feature>
<dbReference type="PANTHER" id="PTHR10127">
    <property type="entry name" value="DISCOIDIN, CUB, EGF, LAMININ , AND ZINC METALLOPROTEASE DOMAIN CONTAINING"/>
    <property type="match status" value="1"/>
</dbReference>
<accession>A0AAV7I7V4</accession>
<feature type="binding site" evidence="9">
    <location>
        <position position="72"/>
    </location>
    <ligand>
        <name>Zn(2+)</name>
        <dbReference type="ChEBI" id="CHEBI:29105"/>
        <note>catalytic</note>
    </ligand>
</feature>
<evidence type="ECO:0000256" key="3">
    <source>
        <dbReference type="ARBA" id="ARBA00022723"/>
    </source>
</evidence>
<feature type="domain" description="Peptidase M12A" evidence="12">
    <location>
        <begin position="1"/>
        <end position="178"/>
    </location>
</feature>
<keyword evidence="7 8" id="KW-1015">Disulfide bond</keyword>
<dbReference type="CDD" id="cd00041">
    <property type="entry name" value="CUB"/>
    <property type="match status" value="2"/>
</dbReference>
<feature type="disulfide bond" evidence="8">
    <location>
        <begin position="150"/>
        <end position="177"/>
    </location>
</feature>
<dbReference type="InterPro" id="IPR035914">
    <property type="entry name" value="Sperma_CUB_dom_sf"/>
</dbReference>
<evidence type="ECO:0000256" key="10">
    <source>
        <dbReference type="RuleBase" id="RU361183"/>
    </source>
</evidence>
<evidence type="ECO:0000256" key="7">
    <source>
        <dbReference type="ARBA" id="ARBA00023157"/>
    </source>
</evidence>
<keyword evidence="1" id="KW-0245">EGF-like domain</keyword>
<dbReference type="SUPFAM" id="SSF49854">
    <property type="entry name" value="Spermadhesin, CUB domain"/>
    <property type="match status" value="2"/>
</dbReference>
<organism evidence="13 14">
    <name type="scientific">Cotesia glomerata</name>
    <name type="common">Lepidopteran parasitic wasp</name>
    <name type="synonym">Apanteles glomeratus</name>
    <dbReference type="NCBI Taxonomy" id="32391"/>
    <lineage>
        <taxon>Eukaryota</taxon>
        <taxon>Metazoa</taxon>
        <taxon>Ecdysozoa</taxon>
        <taxon>Arthropoda</taxon>
        <taxon>Hexapoda</taxon>
        <taxon>Insecta</taxon>
        <taxon>Pterygota</taxon>
        <taxon>Neoptera</taxon>
        <taxon>Endopterygota</taxon>
        <taxon>Hymenoptera</taxon>
        <taxon>Apocrita</taxon>
        <taxon>Ichneumonoidea</taxon>
        <taxon>Braconidae</taxon>
        <taxon>Microgastrinae</taxon>
        <taxon>Cotesia</taxon>
    </lineage>
</organism>
<sequence length="379" mass="43419">MQVWEKSACVKFVPRIQDLHPKYVAIDKLSCGCCCYYYNYYQTGPHRLSLNNGCYHVRTVLHELGHVIGLEHEDIRPDRDENIKIIEDNIKPEFMNDFEKLSSDEIDTLNQPYDHESIMHYPQKAFAINKTMNTLVPINGIDSQIINIVCGGTLLDSSGDFGSPNYSINSFHRDYHCQWRIPASSGEQVVLNITSFDLADSEDCDIDYLRIRNGYWDKSASAHYCGSRASSIVRTNNYILIDYVRKSYQTNNTGFTATYSKTCTFDIKLKSNESMILESPNFPNNYEPNKKCGWRLSAPRRHYFTIKFNYFDIEPSKGCINGSIKMKVLDRFKAWFLPRECGSKNKSTVIRSNKIYIEFSSNGKIQAGGFSATISAISL</sequence>
<evidence type="ECO:0000259" key="11">
    <source>
        <dbReference type="PROSITE" id="PS01180"/>
    </source>
</evidence>
<comment type="caution">
    <text evidence="13">The sequence shown here is derived from an EMBL/GenBank/DDBJ whole genome shotgun (WGS) entry which is preliminary data.</text>
</comment>
<feature type="domain" description="CUB" evidence="11">
    <location>
        <begin position="263"/>
        <end position="377"/>
    </location>
</feature>
<dbReference type="InterPro" id="IPR001506">
    <property type="entry name" value="Peptidase_M12A"/>
</dbReference>
<name>A0AAV7I7V4_COTGL</name>
<dbReference type="GO" id="GO:0008270">
    <property type="term" value="F:zinc ion binding"/>
    <property type="evidence" value="ECO:0007669"/>
    <property type="project" value="UniProtKB-UniRule"/>
</dbReference>
<dbReference type="PROSITE" id="PS01180">
    <property type="entry name" value="CUB"/>
    <property type="match status" value="2"/>
</dbReference>
<dbReference type="Gene3D" id="3.40.390.10">
    <property type="entry name" value="Collagenase (Catalytic Domain)"/>
    <property type="match status" value="1"/>
</dbReference>
<feature type="disulfide bond" evidence="9">
    <location>
        <begin position="34"/>
        <end position="35"/>
    </location>
</feature>
<dbReference type="PROSITE" id="PS51864">
    <property type="entry name" value="ASTACIN"/>
    <property type="match status" value="1"/>
</dbReference>
<keyword evidence="5 9" id="KW-0862">Zinc</keyword>
<evidence type="ECO:0000256" key="4">
    <source>
        <dbReference type="ARBA" id="ARBA00022801"/>
    </source>
</evidence>
<gene>
    <name evidence="13" type="ORF">KQX54_007309</name>
</gene>
<comment type="cofactor">
    <cofactor evidence="9 10">
        <name>Zn(2+)</name>
        <dbReference type="ChEBI" id="CHEBI:29105"/>
    </cofactor>
    <text evidence="9 10">Binds 1 zinc ion per subunit.</text>
</comment>
<keyword evidence="4 9" id="KW-0378">Hydrolase</keyword>
<dbReference type="EMBL" id="JAHXZJ010002237">
    <property type="protein sequence ID" value="KAH0546225.1"/>
    <property type="molecule type" value="Genomic_DNA"/>
</dbReference>
<evidence type="ECO:0000313" key="13">
    <source>
        <dbReference type="EMBL" id="KAH0546225.1"/>
    </source>
</evidence>
<dbReference type="GO" id="GO:0004222">
    <property type="term" value="F:metalloendopeptidase activity"/>
    <property type="evidence" value="ECO:0007669"/>
    <property type="project" value="UniProtKB-UniRule"/>
</dbReference>
<keyword evidence="14" id="KW-1185">Reference proteome</keyword>
<reference evidence="13 14" key="1">
    <citation type="journal article" date="2021" name="J. Hered.">
        <title>A chromosome-level genome assembly of the parasitoid wasp, Cotesia glomerata (Hymenoptera: Braconidae).</title>
        <authorList>
            <person name="Pinto B.J."/>
            <person name="Weis J.J."/>
            <person name="Gamble T."/>
            <person name="Ode P.J."/>
            <person name="Paul R."/>
            <person name="Zaspel J.M."/>
        </authorList>
    </citation>
    <scope>NUCLEOTIDE SEQUENCE [LARGE SCALE GENOMIC DNA]</scope>
    <source>
        <strain evidence="13">CgM1</strain>
    </source>
</reference>
<feature type="active site" evidence="9">
    <location>
        <position position="63"/>
    </location>
</feature>
<dbReference type="Proteomes" id="UP000826195">
    <property type="component" value="Unassembled WGS sequence"/>
</dbReference>
<keyword evidence="3 9" id="KW-0479">Metal-binding</keyword>
<dbReference type="FunFam" id="2.60.120.290:FF:000005">
    <property type="entry name" value="Procollagen C-endopeptidase enhancer 1"/>
    <property type="match status" value="1"/>
</dbReference>
<dbReference type="SMART" id="SM00042">
    <property type="entry name" value="CUB"/>
    <property type="match status" value="2"/>
</dbReference>
<keyword evidence="6 9" id="KW-0482">Metalloprotease</keyword>
<evidence type="ECO:0000256" key="1">
    <source>
        <dbReference type="ARBA" id="ARBA00022536"/>
    </source>
</evidence>
<protein>
    <recommendedName>
        <fullName evidence="10">Metalloendopeptidase</fullName>
        <ecNumber evidence="10">3.4.24.-</ecNumber>
    </recommendedName>
</protein>
<evidence type="ECO:0000256" key="9">
    <source>
        <dbReference type="PROSITE-ProRule" id="PRU01211"/>
    </source>
</evidence>
<dbReference type="EC" id="3.4.24.-" evidence="10"/>
<dbReference type="Pfam" id="PF01400">
    <property type="entry name" value="Astacin"/>
    <property type="match status" value="1"/>
</dbReference>
<dbReference type="GO" id="GO:0006508">
    <property type="term" value="P:proteolysis"/>
    <property type="evidence" value="ECO:0007669"/>
    <property type="project" value="UniProtKB-KW"/>
</dbReference>
<dbReference type="PANTHER" id="PTHR10127:SF850">
    <property type="entry name" value="METALLOENDOPEPTIDASE"/>
    <property type="match status" value="1"/>
</dbReference>
<dbReference type="Gene3D" id="2.60.120.290">
    <property type="entry name" value="Spermadhesin, CUB domain"/>
    <property type="match status" value="2"/>
</dbReference>
<evidence type="ECO:0000256" key="8">
    <source>
        <dbReference type="PROSITE-ProRule" id="PRU00059"/>
    </source>
</evidence>
<dbReference type="Pfam" id="PF00431">
    <property type="entry name" value="CUB"/>
    <property type="match status" value="2"/>
</dbReference>
<dbReference type="InterPro" id="IPR006026">
    <property type="entry name" value="Peptidase_Metallo"/>
</dbReference>
<keyword evidence="2 9" id="KW-0645">Protease</keyword>
<dbReference type="SMART" id="SM00235">
    <property type="entry name" value="ZnMc"/>
    <property type="match status" value="1"/>
</dbReference>
<dbReference type="AlphaFoldDB" id="A0AAV7I7V4"/>
<evidence type="ECO:0000256" key="6">
    <source>
        <dbReference type="ARBA" id="ARBA00023049"/>
    </source>
</evidence>
<evidence type="ECO:0000259" key="12">
    <source>
        <dbReference type="PROSITE" id="PS51864"/>
    </source>
</evidence>
<evidence type="ECO:0000256" key="2">
    <source>
        <dbReference type="ARBA" id="ARBA00022670"/>
    </source>
</evidence>
<proteinExistence type="predicted"/>